<feature type="compositionally biased region" description="Low complexity" evidence="6">
    <location>
        <begin position="471"/>
        <end position="487"/>
    </location>
</feature>
<dbReference type="SUPFAM" id="SSF54928">
    <property type="entry name" value="RNA-binding domain, RBD"/>
    <property type="match status" value="3"/>
</dbReference>
<dbReference type="InterPro" id="IPR035979">
    <property type="entry name" value="RBD_domain_sf"/>
</dbReference>
<feature type="region of interest" description="Disordered" evidence="6">
    <location>
        <begin position="759"/>
        <end position="926"/>
    </location>
</feature>
<keyword evidence="4" id="KW-0539">Nucleus</keyword>
<feature type="region of interest" description="Disordered" evidence="6">
    <location>
        <begin position="430"/>
        <end position="492"/>
    </location>
</feature>
<feature type="compositionally biased region" description="Acidic residues" evidence="6">
    <location>
        <begin position="388"/>
        <end position="399"/>
    </location>
</feature>
<evidence type="ECO:0000256" key="5">
    <source>
        <dbReference type="PROSITE-ProRule" id="PRU00176"/>
    </source>
</evidence>
<feature type="compositionally biased region" description="Basic residues" evidence="6">
    <location>
        <begin position="796"/>
        <end position="805"/>
    </location>
</feature>
<dbReference type="CDD" id="cd12414">
    <property type="entry name" value="RRM2_RBM28_like"/>
    <property type="match status" value="1"/>
</dbReference>
<dbReference type="Proteomes" id="UP001491310">
    <property type="component" value="Unassembled WGS sequence"/>
</dbReference>
<evidence type="ECO:0000256" key="4">
    <source>
        <dbReference type="ARBA" id="ARBA00023242"/>
    </source>
</evidence>
<proteinExistence type="predicted"/>
<dbReference type="PROSITE" id="PS50102">
    <property type="entry name" value="RRM"/>
    <property type="match status" value="4"/>
</dbReference>
<feature type="domain" description="RRM" evidence="7">
    <location>
        <begin position="10"/>
        <end position="87"/>
    </location>
</feature>
<reference evidence="8 9" key="1">
    <citation type="journal article" date="2024" name="Nat. Commun.">
        <title>Phylogenomics reveals the evolutionary origins of lichenization in chlorophyte algae.</title>
        <authorList>
            <person name="Puginier C."/>
            <person name="Libourel C."/>
            <person name="Otte J."/>
            <person name="Skaloud P."/>
            <person name="Haon M."/>
            <person name="Grisel S."/>
            <person name="Petersen M."/>
            <person name="Berrin J.G."/>
            <person name="Delaux P.M."/>
            <person name="Dal Grande F."/>
            <person name="Keller J."/>
        </authorList>
    </citation>
    <scope>NUCLEOTIDE SEQUENCE [LARGE SCALE GENOMIC DNA]</scope>
    <source>
        <strain evidence="8 9">SAG 216-7</strain>
    </source>
</reference>
<dbReference type="EMBL" id="JALJOT010000009">
    <property type="protein sequence ID" value="KAK9907300.1"/>
    <property type="molecule type" value="Genomic_DNA"/>
</dbReference>
<evidence type="ECO:0000259" key="7">
    <source>
        <dbReference type="PROSITE" id="PS50102"/>
    </source>
</evidence>
<evidence type="ECO:0000313" key="8">
    <source>
        <dbReference type="EMBL" id="KAK9907300.1"/>
    </source>
</evidence>
<evidence type="ECO:0000256" key="1">
    <source>
        <dbReference type="ARBA" id="ARBA00004123"/>
    </source>
</evidence>
<comment type="caution">
    <text evidence="8">The sequence shown here is derived from an EMBL/GenBank/DDBJ whole genome shotgun (WGS) entry which is preliminary data.</text>
</comment>
<dbReference type="SMART" id="SM00360">
    <property type="entry name" value="RRM"/>
    <property type="match status" value="4"/>
</dbReference>
<gene>
    <name evidence="8" type="ORF">WJX75_001025</name>
</gene>
<keyword evidence="2" id="KW-0677">Repeat</keyword>
<evidence type="ECO:0000313" key="9">
    <source>
        <dbReference type="Proteomes" id="UP001491310"/>
    </source>
</evidence>
<dbReference type="InterPro" id="IPR051945">
    <property type="entry name" value="RRM_MRD1_RNA_proc_ribogen"/>
</dbReference>
<keyword evidence="9" id="KW-1185">Reference proteome</keyword>
<organism evidence="8 9">
    <name type="scientific">Coccomyxa subellipsoidea</name>
    <dbReference type="NCBI Taxonomy" id="248742"/>
    <lineage>
        <taxon>Eukaryota</taxon>
        <taxon>Viridiplantae</taxon>
        <taxon>Chlorophyta</taxon>
        <taxon>core chlorophytes</taxon>
        <taxon>Trebouxiophyceae</taxon>
        <taxon>Trebouxiophyceae incertae sedis</taxon>
        <taxon>Coccomyxaceae</taxon>
        <taxon>Coccomyxa</taxon>
    </lineage>
</organism>
<feature type="domain" description="RRM" evidence="7">
    <location>
        <begin position="285"/>
        <end position="362"/>
    </location>
</feature>
<feature type="region of interest" description="Disordered" evidence="6">
    <location>
        <begin position="368"/>
        <end position="418"/>
    </location>
</feature>
<evidence type="ECO:0000256" key="2">
    <source>
        <dbReference type="ARBA" id="ARBA00022737"/>
    </source>
</evidence>
<dbReference type="PANTHER" id="PTHR48039:SF5">
    <property type="entry name" value="RNA-BINDING PROTEIN 28"/>
    <property type="match status" value="1"/>
</dbReference>
<feature type="region of interest" description="Disordered" evidence="6">
    <location>
        <begin position="81"/>
        <end position="166"/>
    </location>
</feature>
<feature type="compositionally biased region" description="Basic and acidic residues" evidence="6">
    <location>
        <begin position="85"/>
        <end position="95"/>
    </location>
</feature>
<evidence type="ECO:0000256" key="3">
    <source>
        <dbReference type="ARBA" id="ARBA00022884"/>
    </source>
</evidence>
<dbReference type="InterPro" id="IPR012677">
    <property type="entry name" value="Nucleotide-bd_a/b_plait_sf"/>
</dbReference>
<feature type="domain" description="RRM" evidence="7">
    <location>
        <begin position="497"/>
        <end position="583"/>
    </location>
</feature>
<feature type="compositionally biased region" description="Basic residues" evidence="6">
    <location>
        <begin position="845"/>
        <end position="867"/>
    </location>
</feature>
<dbReference type="CDD" id="cd12416">
    <property type="entry name" value="RRM4_RBM28_like"/>
    <property type="match status" value="1"/>
</dbReference>
<comment type="subcellular location">
    <subcellularLocation>
        <location evidence="1">Nucleus</location>
    </subcellularLocation>
</comment>
<dbReference type="Gene3D" id="3.30.70.330">
    <property type="match status" value="4"/>
</dbReference>
<accession>A0ABR2YKB2</accession>
<feature type="domain" description="RRM" evidence="7">
    <location>
        <begin position="653"/>
        <end position="749"/>
    </location>
</feature>
<evidence type="ECO:0000256" key="6">
    <source>
        <dbReference type="SAM" id="MobiDB-lite"/>
    </source>
</evidence>
<dbReference type="PANTHER" id="PTHR48039">
    <property type="entry name" value="RNA-BINDING MOTIF PROTEIN 14B"/>
    <property type="match status" value="1"/>
</dbReference>
<dbReference type="InterPro" id="IPR000504">
    <property type="entry name" value="RRM_dom"/>
</dbReference>
<protein>
    <recommendedName>
        <fullName evidence="7">RRM domain-containing protein</fullName>
    </recommendedName>
</protein>
<feature type="compositionally biased region" description="Low complexity" evidence="6">
    <location>
        <begin position="774"/>
        <end position="794"/>
    </location>
</feature>
<keyword evidence="3 5" id="KW-0694">RNA-binding</keyword>
<dbReference type="Pfam" id="PF00076">
    <property type="entry name" value="RRM_1"/>
    <property type="match status" value="3"/>
</dbReference>
<name>A0ABR2YKB2_9CHLO</name>
<sequence length="926" mass="99475">MAEADSTDPRTVFIKGISFDWDNSDFEKAVSDVGPVRKCFLLKGAGKHHKGCGFVTFALQEDAQRAVDELSGKKLGGRTIQVEAAQRRAPFEERKEKKRKRTGDAPATTDEAPTATAAAALPSSPQQPPAAAEAAASPAAEPKPRKPKKQRVGQRPAEQKQMGENAKHALVRTVALGNLSAGNREQALAYALSDTGAHSVVQPSQADLDSHVLQRDGCAGNIVFLVYPTVKGALAAVEKLHNHVLQEGDGGAAGARGRKSKAGESSGTLLWARQVSGEGAHLKKWRLILRNLPFNVKEADLRELLSPAGFVWELTVPRNPDGKARGFGFAGFMCRAHAERAIKLANAKVVGGRTIAVDWAVPKAQFQQNASAEAPAAEEDPTHAENTISDDDDADSAEEEAARASEQQDEVASEVQLEDEKKLLRSVLSQIDDGDDDETPQAKVKAARKAAKGEEESQPQRLPEVETQPKEAAAAGREAAAAGGETSAAERKDAVQATVFVRGLPLDVLQYEVHERLSRFGKLKACRLVQDKGTKKLKGTAFVEFEQQSDARAAADACVRARAGQGAALTVRGSPIEVDLALTQDDARQLAGATKAQPGGKDNRNLYLLKEGQIEEGSPAWQAMSVADRAKRKRAAGEARTKLKSPNYFLSRTRLCLRNLPAKLNEKALKDLVLAAVKERAAKAQPIAKQVKILRDTEKAGADGQAASKGLGFVELTEHEHALCALRQLNNNPVPFGTERRPVVEFAIENAQTLKKREIRRRSINTEDARGPKGASSAEAAADGAVPAEGAEQAASKRKPRKRKREEKSAAQVNARIKSGIEAGTSGQTEGAAIPAVSSAPAQQSKRRKRELRAAARKPLPKQKKRAQRDDGGFGQPKGRNRQKPNAEKADKLDSLVTQYKAQLFGEGAGKGAKGSIKSSMQRWFE</sequence>
<feature type="compositionally biased region" description="Low complexity" evidence="6">
    <location>
        <begin position="105"/>
        <end position="140"/>
    </location>
</feature>
<feature type="compositionally biased region" description="Basic and acidic residues" evidence="6">
    <location>
        <begin position="885"/>
        <end position="894"/>
    </location>
</feature>